<evidence type="ECO:0000313" key="3">
    <source>
        <dbReference type="Proteomes" id="UP000631421"/>
    </source>
</evidence>
<comment type="caution">
    <text evidence="2">The sequence shown here is derived from an EMBL/GenBank/DDBJ whole genome shotgun (WGS) entry which is preliminary data.</text>
</comment>
<organism evidence="2 3">
    <name type="scientific">Pseudanabaena cinerea FACHB-1277</name>
    <dbReference type="NCBI Taxonomy" id="2949581"/>
    <lineage>
        <taxon>Bacteria</taxon>
        <taxon>Bacillati</taxon>
        <taxon>Cyanobacteriota</taxon>
        <taxon>Cyanophyceae</taxon>
        <taxon>Pseudanabaenales</taxon>
        <taxon>Pseudanabaenaceae</taxon>
        <taxon>Pseudanabaena</taxon>
        <taxon>Pseudanabaena cinerea</taxon>
    </lineage>
</organism>
<dbReference type="InterPro" id="IPR027417">
    <property type="entry name" value="P-loop_NTPase"/>
</dbReference>
<dbReference type="EMBL" id="JACJPY010000057">
    <property type="protein sequence ID" value="MBD2151563.1"/>
    <property type="molecule type" value="Genomic_DNA"/>
</dbReference>
<gene>
    <name evidence="2" type="ORF">H6F44_15745</name>
</gene>
<dbReference type="RefSeq" id="WP_190351981.1">
    <property type="nucleotide sequence ID" value="NZ_JACJPY010000057.1"/>
</dbReference>
<dbReference type="PANTHER" id="PTHR13696">
    <property type="entry name" value="P-LOOP CONTAINING NUCLEOSIDE TRIPHOSPHATE HYDROLASE"/>
    <property type="match status" value="1"/>
</dbReference>
<dbReference type="SUPFAM" id="SSF52540">
    <property type="entry name" value="P-loop containing nucleoside triphosphate hydrolases"/>
    <property type="match status" value="1"/>
</dbReference>
<name>A0A926Z782_9CYAN</name>
<dbReference type="CDD" id="cd02042">
    <property type="entry name" value="ParAB_family"/>
    <property type="match status" value="1"/>
</dbReference>
<reference evidence="2" key="2">
    <citation type="submission" date="2020-08" db="EMBL/GenBank/DDBJ databases">
        <authorList>
            <person name="Chen M."/>
            <person name="Teng W."/>
            <person name="Zhao L."/>
            <person name="Hu C."/>
            <person name="Zhou Y."/>
            <person name="Han B."/>
            <person name="Song L."/>
            <person name="Shu W."/>
        </authorList>
    </citation>
    <scope>NUCLEOTIDE SEQUENCE</scope>
    <source>
        <strain evidence="2">FACHB-1277</strain>
    </source>
</reference>
<dbReference type="Pfam" id="PF13614">
    <property type="entry name" value="AAA_31"/>
    <property type="match status" value="1"/>
</dbReference>
<evidence type="ECO:0000259" key="1">
    <source>
        <dbReference type="Pfam" id="PF13614"/>
    </source>
</evidence>
<protein>
    <submittedName>
        <fullName evidence="2">AAA family ATPase</fullName>
    </submittedName>
</protein>
<sequence>MKFNPDLCRNESEVESKLFVQFLLPTLGYDPSTWHQEVAFGNIRLDFLAFTSQVFPQAADNLPKVGIVMEAKHPKQNLDFHVRRLTHYLTKLQVCYGVLSNGKDFRIYELVGDQLKLSFRCDGMAVADKIDEIKDIISRDKLRSISQTLMPTTQDQPLSLATRLELSPIKDPASTPLPLPNPSLTTSMKTIAIYHNKGGVGKTTTVVNLAAALSKKGKRVLVIDLDSQANTTFATGLIKFEDEEFDDIKELNVLQILSYEDSFPISEVARKSNFCNPSIDVVPAHISLMESEDMLGRMDSSRMILMQKLKDVESKYDIVLIDTPPSLNLYARVALIACDYLIIPSDLKPYANQGLVNVKEFIKKVNGFRKQISKPPVNILGVLPNKISTNSRFVQYTLPNRLSKIEKKYDLQLMNSIIYDRDELAKCGELTQVIGDIEVADPKSIFDFKPDAMSAQEFELLSIEILEKIGVTR</sequence>
<dbReference type="InterPro" id="IPR050678">
    <property type="entry name" value="DNA_Partitioning_ATPase"/>
</dbReference>
<accession>A0A926Z782</accession>
<dbReference type="PANTHER" id="PTHR13696:SF96">
    <property type="entry name" value="COBQ_COBB_MIND_PARA NUCLEOTIDE BINDING DOMAIN-CONTAINING PROTEIN"/>
    <property type="match status" value="1"/>
</dbReference>
<keyword evidence="3" id="KW-1185">Reference proteome</keyword>
<proteinExistence type="predicted"/>
<dbReference type="AlphaFoldDB" id="A0A926Z782"/>
<reference evidence="2" key="1">
    <citation type="journal article" date="2015" name="ISME J.">
        <title>Draft Genome Sequence of Streptomyces incarnatus NRRL8089, which Produces the Nucleoside Antibiotic Sinefungin.</title>
        <authorList>
            <person name="Oshima K."/>
            <person name="Hattori M."/>
            <person name="Shimizu H."/>
            <person name="Fukuda K."/>
            <person name="Nemoto M."/>
            <person name="Inagaki K."/>
            <person name="Tamura T."/>
        </authorList>
    </citation>
    <scope>NUCLEOTIDE SEQUENCE</scope>
    <source>
        <strain evidence="2">FACHB-1277</strain>
    </source>
</reference>
<dbReference type="InterPro" id="IPR025669">
    <property type="entry name" value="AAA_dom"/>
</dbReference>
<dbReference type="Gene3D" id="3.40.50.300">
    <property type="entry name" value="P-loop containing nucleotide triphosphate hydrolases"/>
    <property type="match status" value="1"/>
</dbReference>
<evidence type="ECO:0000313" key="2">
    <source>
        <dbReference type="EMBL" id="MBD2151563.1"/>
    </source>
</evidence>
<dbReference type="Proteomes" id="UP000631421">
    <property type="component" value="Unassembled WGS sequence"/>
</dbReference>
<feature type="domain" description="AAA" evidence="1">
    <location>
        <begin position="188"/>
        <end position="367"/>
    </location>
</feature>